<evidence type="ECO:0000256" key="4">
    <source>
        <dbReference type="PIRSR" id="PIRSR000097-1"/>
    </source>
</evidence>
<accession>A0A1Y4QJE6</accession>
<sequence>MKYITLNNGIKMPMVGLGTWKLRGNLGKESIIEALQIGYRLIDTAQMYGNEEIVGEAIKESKINREDIFITTKLDQSSAGYQEAKKGIERSLKALQTDYIDLLLIHEPYQEALAMYEAMKEAYQLKKVRAIGISNFHGKNYDKFIQTCGIKPAVNQIESHVYYSQLSFKQTLDKDGVQMESWASFTEGRKDIFHDPILIQIAHKYHKTTAQIALAFLVQNGIIVIPKTVHKERMIENMNIFDFVLSKEDMNLIKTLDQKHSLFNWND</sequence>
<dbReference type="AlphaFoldDB" id="A0A1Y4QJE6"/>
<protein>
    <submittedName>
        <fullName evidence="8">2,5-diketo-D-gluconic acid reductase</fullName>
    </submittedName>
</protein>
<dbReference type="InterPro" id="IPR018170">
    <property type="entry name" value="Aldo/ket_reductase_CS"/>
</dbReference>
<dbReference type="InterPro" id="IPR036812">
    <property type="entry name" value="NAD(P)_OxRdtase_dom_sf"/>
</dbReference>
<dbReference type="SUPFAM" id="SSF51430">
    <property type="entry name" value="NAD(P)-linked oxidoreductase"/>
    <property type="match status" value="1"/>
</dbReference>
<feature type="binding site" evidence="5">
    <location>
        <position position="106"/>
    </location>
    <ligand>
        <name>substrate</name>
    </ligand>
</feature>
<comment type="caution">
    <text evidence="8">The sequence shown here is derived from an EMBL/GenBank/DDBJ whole genome shotgun (WGS) entry which is preliminary data.</text>
</comment>
<evidence type="ECO:0000313" key="8">
    <source>
        <dbReference type="EMBL" id="OUQ05357.1"/>
    </source>
</evidence>
<reference evidence="9" key="1">
    <citation type="submission" date="2017-04" db="EMBL/GenBank/DDBJ databases">
        <title>Function of individual gut microbiota members based on whole genome sequencing of pure cultures obtained from chicken caecum.</title>
        <authorList>
            <person name="Medvecky M."/>
            <person name="Cejkova D."/>
            <person name="Polansky O."/>
            <person name="Karasova D."/>
            <person name="Kubasova T."/>
            <person name="Cizek A."/>
            <person name="Rychlik I."/>
        </authorList>
    </citation>
    <scope>NUCLEOTIDE SEQUENCE [LARGE SCALE GENOMIC DNA]</scope>
    <source>
        <strain evidence="9">An149</strain>
    </source>
</reference>
<dbReference type="PANTHER" id="PTHR43827">
    <property type="entry name" value="2,5-DIKETO-D-GLUCONIC ACID REDUCTASE"/>
    <property type="match status" value="1"/>
</dbReference>
<evidence type="ECO:0000313" key="9">
    <source>
        <dbReference type="Proteomes" id="UP000196258"/>
    </source>
</evidence>
<feature type="domain" description="NADP-dependent oxidoreductase" evidence="7">
    <location>
        <begin position="15"/>
        <end position="256"/>
    </location>
</feature>
<dbReference type="PIRSF" id="PIRSF000097">
    <property type="entry name" value="AKR"/>
    <property type="match status" value="1"/>
</dbReference>
<dbReference type="PROSITE" id="PS00063">
    <property type="entry name" value="ALDOKETO_REDUCTASE_3"/>
    <property type="match status" value="1"/>
</dbReference>
<dbReference type="PROSITE" id="PS00798">
    <property type="entry name" value="ALDOKETO_REDUCTASE_1"/>
    <property type="match status" value="1"/>
</dbReference>
<feature type="site" description="Lowers pKa of active site Tyr" evidence="6">
    <location>
        <position position="73"/>
    </location>
</feature>
<dbReference type="PROSITE" id="PS00062">
    <property type="entry name" value="ALDOKETO_REDUCTASE_2"/>
    <property type="match status" value="1"/>
</dbReference>
<evidence type="ECO:0000256" key="3">
    <source>
        <dbReference type="ARBA" id="ARBA00023002"/>
    </source>
</evidence>
<feature type="active site" description="Proton donor" evidence="4">
    <location>
        <position position="48"/>
    </location>
</feature>
<dbReference type="RefSeq" id="WP_087256309.1">
    <property type="nucleotide sequence ID" value="NZ_NFLB01000006.1"/>
</dbReference>
<evidence type="ECO:0000256" key="5">
    <source>
        <dbReference type="PIRSR" id="PIRSR000097-2"/>
    </source>
</evidence>
<dbReference type="InterPro" id="IPR023210">
    <property type="entry name" value="NADP_OxRdtase_dom"/>
</dbReference>
<dbReference type="GO" id="GO:0016616">
    <property type="term" value="F:oxidoreductase activity, acting on the CH-OH group of donors, NAD or NADP as acceptor"/>
    <property type="evidence" value="ECO:0007669"/>
    <property type="project" value="UniProtKB-ARBA"/>
</dbReference>
<keyword evidence="2" id="KW-0521">NADP</keyword>
<gene>
    <name evidence="8" type="ORF">B5E91_06820</name>
</gene>
<organism evidence="8 9">
    <name type="scientific">Thomasclavelia spiroformis</name>
    <dbReference type="NCBI Taxonomy" id="29348"/>
    <lineage>
        <taxon>Bacteria</taxon>
        <taxon>Bacillati</taxon>
        <taxon>Bacillota</taxon>
        <taxon>Erysipelotrichia</taxon>
        <taxon>Erysipelotrichales</taxon>
        <taxon>Coprobacillaceae</taxon>
        <taxon>Thomasclavelia</taxon>
    </lineage>
</organism>
<evidence type="ECO:0000259" key="7">
    <source>
        <dbReference type="Pfam" id="PF00248"/>
    </source>
</evidence>
<evidence type="ECO:0000256" key="1">
    <source>
        <dbReference type="ARBA" id="ARBA00007905"/>
    </source>
</evidence>
<dbReference type="Proteomes" id="UP000196258">
    <property type="component" value="Unassembled WGS sequence"/>
</dbReference>
<dbReference type="FunFam" id="3.20.20.100:FF:000015">
    <property type="entry name" value="Oxidoreductase, aldo/keto reductase family"/>
    <property type="match status" value="1"/>
</dbReference>
<proteinExistence type="inferred from homology"/>
<dbReference type="EMBL" id="NFLB01000006">
    <property type="protein sequence ID" value="OUQ05357.1"/>
    <property type="molecule type" value="Genomic_DNA"/>
</dbReference>
<dbReference type="Gene3D" id="3.20.20.100">
    <property type="entry name" value="NADP-dependent oxidoreductase domain"/>
    <property type="match status" value="1"/>
</dbReference>
<dbReference type="PRINTS" id="PR00069">
    <property type="entry name" value="ALDKETRDTASE"/>
</dbReference>
<keyword evidence="3" id="KW-0560">Oxidoreductase</keyword>
<dbReference type="PANTHER" id="PTHR43827:SF3">
    <property type="entry name" value="NADP-DEPENDENT OXIDOREDUCTASE DOMAIN-CONTAINING PROTEIN"/>
    <property type="match status" value="1"/>
</dbReference>
<evidence type="ECO:0000256" key="2">
    <source>
        <dbReference type="ARBA" id="ARBA00022857"/>
    </source>
</evidence>
<dbReference type="InterPro" id="IPR020471">
    <property type="entry name" value="AKR"/>
</dbReference>
<dbReference type="Pfam" id="PF00248">
    <property type="entry name" value="Aldo_ket_red"/>
    <property type="match status" value="1"/>
</dbReference>
<comment type="similarity">
    <text evidence="1">Belongs to the aldo/keto reductase family.</text>
</comment>
<name>A0A1Y4QJE6_9FIRM</name>
<evidence type="ECO:0000256" key="6">
    <source>
        <dbReference type="PIRSR" id="PIRSR000097-3"/>
    </source>
</evidence>